<protein>
    <submittedName>
        <fullName evidence="2">Uncharacterized protein</fullName>
    </submittedName>
</protein>
<feature type="region of interest" description="Disordered" evidence="1">
    <location>
        <begin position="1"/>
        <end position="42"/>
    </location>
</feature>
<evidence type="ECO:0000256" key="1">
    <source>
        <dbReference type="SAM" id="MobiDB-lite"/>
    </source>
</evidence>
<feature type="compositionally biased region" description="Low complexity" evidence="1">
    <location>
        <begin position="25"/>
        <end position="34"/>
    </location>
</feature>
<dbReference type="EMBL" id="OX459938">
    <property type="protein sequence ID" value="CAI9160836.1"/>
    <property type="molecule type" value="Genomic_DNA"/>
</dbReference>
<name>A0ABN8YJS5_RANTA</name>
<organism evidence="2 3">
    <name type="scientific">Rangifer tarandus platyrhynchus</name>
    <name type="common">Svalbard reindeer</name>
    <dbReference type="NCBI Taxonomy" id="3082113"/>
    <lineage>
        <taxon>Eukaryota</taxon>
        <taxon>Metazoa</taxon>
        <taxon>Chordata</taxon>
        <taxon>Craniata</taxon>
        <taxon>Vertebrata</taxon>
        <taxon>Euteleostomi</taxon>
        <taxon>Mammalia</taxon>
        <taxon>Eutheria</taxon>
        <taxon>Laurasiatheria</taxon>
        <taxon>Artiodactyla</taxon>
        <taxon>Ruminantia</taxon>
        <taxon>Pecora</taxon>
        <taxon>Cervidae</taxon>
        <taxon>Odocoileinae</taxon>
        <taxon>Rangifer</taxon>
    </lineage>
</organism>
<evidence type="ECO:0000313" key="3">
    <source>
        <dbReference type="Proteomes" id="UP001176941"/>
    </source>
</evidence>
<accession>A0ABN8YJS5</accession>
<gene>
    <name evidence="2" type="ORF">MRATA1EN1_LOCUS9798</name>
</gene>
<dbReference type="Proteomes" id="UP001176941">
    <property type="component" value="Chromosome 2"/>
</dbReference>
<sequence>MACVSSGQRAWRGAGPASPPLSPTSGRSSLVPSGSSGGRIWEKETLRPAEVWNPARHHAGGWLSGHVLDLGLRRLQVSSVGSSDHAAWQRGQCAVAGEKASQEEATVLDARTD</sequence>
<reference evidence="2" key="1">
    <citation type="submission" date="2023-04" db="EMBL/GenBank/DDBJ databases">
        <authorList>
            <consortium name="ELIXIR-Norway"/>
        </authorList>
    </citation>
    <scope>NUCLEOTIDE SEQUENCE [LARGE SCALE GENOMIC DNA]</scope>
</reference>
<evidence type="ECO:0000313" key="2">
    <source>
        <dbReference type="EMBL" id="CAI9160836.1"/>
    </source>
</evidence>
<proteinExistence type="predicted"/>
<keyword evidence="3" id="KW-1185">Reference proteome</keyword>